<dbReference type="Pfam" id="PF12881">
    <property type="entry name" value="NUT"/>
    <property type="match status" value="1"/>
</dbReference>
<organism evidence="4 5">
    <name type="scientific">Sus scrofa</name>
    <name type="common">Pig</name>
    <dbReference type="NCBI Taxonomy" id="9823"/>
    <lineage>
        <taxon>Eukaryota</taxon>
        <taxon>Metazoa</taxon>
        <taxon>Chordata</taxon>
        <taxon>Craniata</taxon>
        <taxon>Vertebrata</taxon>
        <taxon>Euteleostomi</taxon>
        <taxon>Mammalia</taxon>
        <taxon>Eutheria</taxon>
        <taxon>Laurasiatheria</taxon>
        <taxon>Artiodactyla</taxon>
        <taxon>Suina</taxon>
        <taxon>Suidae</taxon>
        <taxon>Sus</taxon>
    </lineage>
</organism>
<comment type="similarity">
    <text evidence="1">Belongs to the NUT family.</text>
</comment>
<evidence type="ECO:0000313" key="4">
    <source>
        <dbReference type="Ensembl" id="ENSSSCP00000068865.1"/>
    </source>
</evidence>
<evidence type="ECO:0000256" key="1">
    <source>
        <dbReference type="ARBA" id="ARBA00010586"/>
    </source>
</evidence>
<proteinExistence type="inferred from homology"/>
<dbReference type="PANTHER" id="PTHR22879:SF14">
    <property type="entry name" value="NUT FAMILY MEMBER 2A-RELATED"/>
    <property type="match status" value="1"/>
</dbReference>
<dbReference type="InterPro" id="IPR024310">
    <property type="entry name" value="NUT"/>
</dbReference>
<reference evidence="4" key="1">
    <citation type="journal article" date="2020" name="Gigascience">
        <title>An improved pig reference genome sequence to enable pig genetics and genomics research.</title>
        <authorList>
            <person name="Warr A."/>
            <person name="Affara N."/>
            <person name="Aken B."/>
            <person name="Beiki H."/>
            <person name="Bickhart D.M."/>
            <person name="Billis K."/>
            <person name="Chow W."/>
            <person name="Eory L."/>
            <person name="Finlayson H.A."/>
            <person name="Flicek P."/>
            <person name="Giron C.G."/>
            <person name="Griffin D.K."/>
            <person name="Hall R."/>
            <person name="Hannum G."/>
            <person name="Hourlier T."/>
            <person name="Howe K."/>
            <person name="Hume D.A."/>
            <person name="Izuogu O."/>
            <person name="Kim K."/>
            <person name="Koren S."/>
            <person name="Liu H."/>
            <person name="Manchanda N."/>
            <person name="Martin F.J."/>
            <person name="Nonneman D.J."/>
            <person name="O'Connor R.E."/>
            <person name="Phillippy A.M."/>
            <person name="Rohrer G.A."/>
            <person name="Rosen B.D."/>
            <person name="Rund L.A."/>
            <person name="Sargent C.A."/>
            <person name="Schook L.B."/>
            <person name="Schroeder S.G."/>
            <person name="Schwartz A.S."/>
            <person name="Skinner B.M."/>
            <person name="Talbot R."/>
            <person name="Tseng E."/>
            <person name="Tuggle C.K."/>
            <person name="Watson M."/>
            <person name="Smith T.P.L."/>
            <person name="Archibald A.L."/>
        </authorList>
    </citation>
    <scope>NUCLEOTIDE SEQUENCE [LARGE SCALE GENOMIC DNA]</scope>
    <source>
        <strain evidence="4">Duroc</strain>
    </source>
</reference>
<evidence type="ECO:0000256" key="2">
    <source>
        <dbReference type="SAM" id="MobiDB-lite"/>
    </source>
</evidence>
<dbReference type="PANTHER" id="PTHR22879">
    <property type="entry name" value="NUT FAMILY MEMBER 1"/>
    <property type="match status" value="1"/>
</dbReference>
<feature type="region of interest" description="Disordered" evidence="2">
    <location>
        <begin position="480"/>
        <end position="565"/>
    </location>
</feature>
<reference evidence="4" key="3">
    <citation type="submission" date="2025-09" db="UniProtKB">
        <authorList>
            <consortium name="Ensembl"/>
        </authorList>
    </citation>
    <scope>IDENTIFICATION</scope>
</reference>
<evidence type="ECO:0000259" key="3">
    <source>
        <dbReference type="Pfam" id="PF12881"/>
    </source>
</evidence>
<feature type="compositionally biased region" description="Polar residues" evidence="2">
    <location>
        <begin position="497"/>
        <end position="511"/>
    </location>
</feature>
<dbReference type="STRING" id="9823.ENSSSCP00000068865"/>
<feature type="domain" description="Nuclear Testis protein N-terminal" evidence="3">
    <location>
        <begin position="24"/>
        <end position="664"/>
    </location>
</feature>
<feature type="region of interest" description="Disordered" evidence="2">
    <location>
        <begin position="363"/>
        <end position="389"/>
    </location>
</feature>
<dbReference type="GlyGen" id="A0A5G2QXJ3">
    <property type="glycosylation" value="1 site"/>
</dbReference>
<dbReference type="Ensembl" id="ENSSSCT00000082970.1">
    <property type="protein sequence ID" value="ENSSSCP00000068865.1"/>
    <property type="gene ID" value="ENSSSCG00000043890.1"/>
</dbReference>
<protein>
    <recommendedName>
        <fullName evidence="3">Nuclear Testis protein N-terminal domain-containing protein</fullName>
    </recommendedName>
</protein>
<evidence type="ECO:0000313" key="5">
    <source>
        <dbReference type="Proteomes" id="UP000008227"/>
    </source>
</evidence>
<dbReference type="InParanoid" id="A0A5G2QXJ3"/>
<gene>
    <name evidence="4" type="primary">LOC100514433</name>
</gene>
<dbReference type="FunCoup" id="A0A5G2QXJ3">
    <property type="interactions" value="18"/>
</dbReference>
<keyword evidence="5" id="KW-1185">Reference proteome</keyword>
<dbReference type="AlphaFoldDB" id="A0A5G2QXJ3"/>
<feature type="region of interest" description="Disordered" evidence="2">
    <location>
        <begin position="303"/>
        <end position="329"/>
    </location>
</feature>
<dbReference type="Proteomes" id="UP000008227">
    <property type="component" value="Unassembled WGS sequence"/>
</dbReference>
<dbReference type="InterPro" id="IPR024309">
    <property type="entry name" value="NUT_N"/>
</dbReference>
<feature type="region of interest" description="Disordered" evidence="2">
    <location>
        <begin position="163"/>
        <end position="202"/>
    </location>
</feature>
<dbReference type="GeneTree" id="ENSGT00410000025793"/>
<sequence>FSGCPHFPLLGAGRGRTPGSLYSHDPCHMSRPGPQHLPPPMAPLLLPGSTLLQPAHPMTPRVTPADHGPIAPGLGNIPVPVWSGGRSALPHQSQAFGRPQAPLNGNASRALMGSALCPAPLCIASPVGDSGVAAPAIAAAQAGKGGLAPGLPPQAAPPAAQMAFILPPGSSGPWPHGTSGAGSLHASQHTGPQEDASHHKSPTSWECFHRRWQRFKSLARSHLPQSPDAEALSCFLIPVLRTLARLKPTMTLEEGMRQAMQEWQHMSTVERMAFYEMAAKFMQFEAEDEIRMGNVSCTTWAQGMPPPAPPKLAPQEPTSRKRGTQSVNHLPLDVKAQVREHTHPRPRRAWQLLENKAPKEIPPEARREHGDIPQALVGPGPSATGESDMECREDGYELPQDEDGCFPDPDLLSYVDKLCSQEDFDTKVEAVIHPRFLAELLSPEPELDLSGLAEELQQEEGLSPEELVQTQVLALEEDDGVPATPNHRAPHLDSRPSESVAQQDAQRNEQGPQPGAPQTDRGLFRHKGSVPSPGYQEPPQAGTAQPFPHQGTKRSGPPSGPRASKVLREASPLSGAPGLGHGFSEDEEELPSLAFLLGLHHSLLPWGLPQSPVPASGLVCTAGQRAQQASQAPFPQRMGLSSGPLEAAKSRKRAQCGGLAAAEELGMESCFCAVQPSGHSPVMRMEAGGSPYL</sequence>
<name>A0A5G2QXJ3_PIG</name>
<reference evidence="4" key="2">
    <citation type="submission" date="2025-08" db="UniProtKB">
        <authorList>
            <consortium name="Ensembl"/>
        </authorList>
    </citation>
    <scope>IDENTIFICATION</scope>
</reference>
<accession>A0A5G2QXJ3</accession>
<dbReference type="Bgee" id="ENSSSCG00000043890">
    <property type="expression patterns" value="Expressed in testis and 22 other cell types or tissues"/>
</dbReference>